<gene>
    <name evidence="1" type="ORF">Drose_15670</name>
</gene>
<dbReference type="RefSeq" id="WP_260728954.1">
    <property type="nucleotide sequence ID" value="NZ_BAAABS010000016.1"/>
</dbReference>
<accession>A0ABY5ZCF2</accession>
<name>A0ABY5ZCF2_9ACTN</name>
<protein>
    <submittedName>
        <fullName evidence="1">Uncharacterized protein</fullName>
    </submittedName>
</protein>
<organism evidence="1 2">
    <name type="scientific">Dactylosporangium roseum</name>
    <dbReference type="NCBI Taxonomy" id="47989"/>
    <lineage>
        <taxon>Bacteria</taxon>
        <taxon>Bacillati</taxon>
        <taxon>Actinomycetota</taxon>
        <taxon>Actinomycetes</taxon>
        <taxon>Micromonosporales</taxon>
        <taxon>Micromonosporaceae</taxon>
        <taxon>Dactylosporangium</taxon>
    </lineage>
</organism>
<proteinExistence type="predicted"/>
<reference evidence="1" key="1">
    <citation type="submission" date="2021-04" db="EMBL/GenBank/DDBJ databases">
        <title>Biosynthetic gene clusters of Dactylosporangioum roseum.</title>
        <authorList>
            <person name="Hartkoorn R.C."/>
            <person name="Beaudoing E."/>
            <person name="Hot D."/>
            <person name="Moureu S."/>
        </authorList>
    </citation>
    <scope>NUCLEOTIDE SEQUENCE</scope>
    <source>
        <strain evidence="1">NRRL B-16295</strain>
    </source>
</reference>
<dbReference type="Proteomes" id="UP001058271">
    <property type="component" value="Chromosome"/>
</dbReference>
<dbReference type="EMBL" id="CP073721">
    <property type="protein sequence ID" value="UWZ39542.1"/>
    <property type="molecule type" value="Genomic_DNA"/>
</dbReference>
<keyword evidence="2" id="KW-1185">Reference proteome</keyword>
<sequence>MSLLDSYDDALDDALVTDDQQWADPGAVRVTDVLRQTLREEYAGASDEELDRALAEVVNAMNPAEAFNFAKGVSQIGKSAGQLLADPAVASIVRSVAPVAGGALGTVIGGPAGTALGSRLGTVAANAMPTRQAAQPAPAPAVPAVAPGVPAMPTVASPVAGGSAAAARAFFMANQRELLQGLLSTAFGQRGRQVVGGIPVAQLLGMFSQIVGQAAADADQLRYLERGGDDGESLAYGTPAAHQVLYTSLIDADHLELAEALDSDGVH</sequence>
<evidence type="ECO:0000313" key="2">
    <source>
        <dbReference type="Proteomes" id="UP001058271"/>
    </source>
</evidence>
<evidence type="ECO:0000313" key="1">
    <source>
        <dbReference type="EMBL" id="UWZ39542.1"/>
    </source>
</evidence>